<dbReference type="GO" id="GO:0016651">
    <property type="term" value="F:oxidoreductase activity, acting on NAD(P)H"/>
    <property type="evidence" value="ECO:0007669"/>
    <property type="project" value="TreeGrafter"/>
</dbReference>
<evidence type="ECO:0000313" key="8">
    <source>
        <dbReference type="Proteomes" id="UP001152876"/>
    </source>
</evidence>
<evidence type="ECO:0000256" key="1">
    <source>
        <dbReference type="ARBA" id="ARBA00001974"/>
    </source>
</evidence>
<dbReference type="RefSeq" id="WP_068174316.1">
    <property type="nucleotide sequence ID" value="NZ_AOGK01000015.1"/>
</dbReference>
<dbReference type="SUPFAM" id="SSF55424">
    <property type="entry name" value="FAD/NAD-linked reductases, dimerisation (C-terminal) domain"/>
    <property type="match status" value="1"/>
</dbReference>
<reference evidence="7" key="1">
    <citation type="submission" date="2013-01" db="EMBL/GenBank/DDBJ databases">
        <title>Genome draft of Hydrogenophaga taeniospiralis 2K1.</title>
        <authorList>
            <person name="Gomila M."/>
            <person name="Lalucat J."/>
        </authorList>
    </citation>
    <scope>NUCLEOTIDE SEQUENCE</scope>
    <source>
        <strain evidence="7">CCUG 15921</strain>
    </source>
</reference>
<dbReference type="InterPro" id="IPR050446">
    <property type="entry name" value="FAD-oxidoreductase/Apoptosis"/>
</dbReference>
<dbReference type="PRINTS" id="PR00368">
    <property type="entry name" value="FADPNR"/>
</dbReference>
<gene>
    <name evidence="7" type="ORF">H010_16589</name>
</gene>
<comment type="cofactor">
    <cofactor evidence="1">
        <name>FAD</name>
        <dbReference type="ChEBI" id="CHEBI:57692"/>
    </cofactor>
</comment>
<keyword evidence="4" id="KW-0560">Oxidoreductase</keyword>
<evidence type="ECO:0000313" key="7">
    <source>
        <dbReference type="EMBL" id="MDG5976886.1"/>
    </source>
</evidence>
<keyword evidence="3" id="KW-0274">FAD</keyword>
<evidence type="ECO:0000259" key="6">
    <source>
        <dbReference type="Pfam" id="PF14759"/>
    </source>
</evidence>
<keyword evidence="2" id="KW-0285">Flavoprotein</keyword>
<organism evidence="7 8">
    <name type="scientific">Hydrogenophaga taeniospiralis CCUG 15921</name>
    <dbReference type="NCBI Taxonomy" id="1281780"/>
    <lineage>
        <taxon>Bacteria</taxon>
        <taxon>Pseudomonadati</taxon>
        <taxon>Pseudomonadota</taxon>
        <taxon>Betaproteobacteria</taxon>
        <taxon>Burkholderiales</taxon>
        <taxon>Comamonadaceae</taxon>
        <taxon>Hydrogenophaga</taxon>
    </lineage>
</organism>
<dbReference type="Gene3D" id="3.30.390.30">
    <property type="match status" value="1"/>
</dbReference>
<evidence type="ECO:0000256" key="2">
    <source>
        <dbReference type="ARBA" id="ARBA00022630"/>
    </source>
</evidence>
<name>A0A9X4NUJ3_9BURK</name>
<dbReference type="Pfam" id="PF14759">
    <property type="entry name" value="Reductase_C"/>
    <property type="match status" value="1"/>
</dbReference>
<evidence type="ECO:0000256" key="4">
    <source>
        <dbReference type="ARBA" id="ARBA00023002"/>
    </source>
</evidence>
<dbReference type="GO" id="GO:0005737">
    <property type="term" value="C:cytoplasm"/>
    <property type="evidence" value="ECO:0007669"/>
    <property type="project" value="TreeGrafter"/>
</dbReference>
<feature type="domain" description="Reductase C-terminal" evidence="6">
    <location>
        <begin position="323"/>
        <end position="405"/>
    </location>
</feature>
<dbReference type="PRINTS" id="PR00411">
    <property type="entry name" value="PNDRDTASEI"/>
</dbReference>
<dbReference type="InterPro" id="IPR036188">
    <property type="entry name" value="FAD/NAD-bd_sf"/>
</dbReference>
<dbReference type="AlphaFoldDB" id="A0A9X4NUJ3"/>
<dbReference type="EMBL" id="AOGK01000015">
    <property type="protein sequence ID" value="MDG5976886.1"/>
    <property type="molecule type" value="Genomic_DNA"/>
</dbReference>
<dbReference type="OrthoDB" id="9769238at2"/>
<dbReference type="Proteomes" id="UP001152876">
    <property type="component" value="Unassembled WGS sequence"/>
</dbReference>
<dbReference type="InterPro" id="IPR016156">
    <property type="entry name" value="FAD/NAD-linked_Rdtase_dimer_sf"/>
</dbReference>
<feature type="domain" description="FAD/NAD(P)-binding" evidence="5">
    <location>
        <begin position="6"/>
        <end position="304"/>
    </location>
</feature>
<dbReference type="Gene3D" id="3.50.50.60">
    <property type="entry name" value="FAD/NAD(P)-binding domain"/>
    <property type="match status" value="2"/>
</dbReference>
<dbReference type="PANTHER" id="PTHR43557:SF2">
    <property type="entry name" value="RIESKE DOMAIN-CONTAINING PROTEIN-RELATED"/>
    <property type="match status" value="1"/>
</dbReference>
<sequence length="416" mass="44203">MRTPHAVILGAGHAAAQLVTSLRQQGWQGDITLVGEEPVLPYQRPPLSKAYLAGQMSAEQMLIKNAAAYERAGVNLRLGVRAERIDRAKQQVHLSTGEVLDYSGLALTLGARVRELAVPGATLPGVFCLRTLADLDRIKAHVATSTGRRAVIVGGGYIGLETAAGLRQLGLAVTLLEAMPRLLQRVTSTEVSAFYQRVHTEEGVDIRCGKSVQAILGETAVSAVQCEDGETFPADLVIVGIGVLPNVELAAAAGLNVGNGIRANAFAQTSDPLIVAAGDCTEFFSEAHGRSMRLESVPHAMAQASCAAATLCGKPVAYQAQPWFWSDQYDLKLQMAGLSQGHDQAVVRGDSRQGRSFSVYYLAGSRLLAVDCVNRPRDFMLGKKLIAAAAEIPADALADESQDLGHWITTPLTTTP</sequence>
<evidence type="ECO:0000259" key="5">
    <source>
        <dbReference type="Pfam" id="PF07992"/>
    </source>
</evidence>
<protein>
    <submittedName>
        <fullName evidence="7">NAD(P)H-nitrite reductase</fullName>
    </submittedName>
</protein>
<accession>A0A9X4NUJ3</accession>
<dbReference type="InterPro" id="IPR028202">
    <property type="entry name" value="Reductase_C"/>
</dbReference>
<dbReference type="Pfam" id="PF07992">
    <property type="entry name" value="Pyr_redox_2"/>
    <property type="match status" value="1"/>
</dbReference>
<dbReference type="PANTHER" id="PTHR43557">
    <property type="entry name" value="APOPTOSIS-INDUCING FACTOR 1"/>
    <property type="match status" value="1"/>
</dbReference>
<evidence type="ECO:0000256" key="3">
    <source>
        <dbReference type="ARBA" id="ARBA00022827"/>
    </source>
</evidence>
<proteinExistence type="predicted"/>
<comment type="caution">
    <text evidence="7">The sequence shown here is derived from an EMBL/GenBank/DDBJ whole genome shotgun (WGS) entry which is preliminary data.</text>
</comment>
<dbReference type="InterPro" id="IPR023753">
    <property type="entry name" value="FAD/NAD-binding_dom"/>
</dbReference>
<dbReference type="SUPFAM" id="SSF51905">
    <property type="entry name" value="FAD/NAD(P)-binding domain"/>
    <property type="match status" value="2"/>
</dbReference>
<keyword evidence="8" id="KW-1185">Reference proteome</keyword>